<reference evidence="2" key="1">
    <citation type="journal article" date="2020" name="Nature">
        <title>Giant virus diversity and host interactions through global metagenomics.</title>
        <authorList>
            <person name="Schulz F."/>
            <person name="Roux S."/>
            <person name="Paez-Espino D."/>
            <person name="Jungbluth S."/>
            <person name="Walsh D.A."/>
            <person name="Denef V.J."/>
            <person name="McMahon K.D."/>
            <person name="Konstantinidis K.T."/>
            <person name="Eloe-Fadrosh E.A."/>
            <person name="Kyrpides N.C."/>
            <person name="Woyke T."/>
        </authorList>
    </citation>
    <scope>NUCLEOTIDE SEQUENCE</scope>
    <source>
        <strain evidence="2">GVMAG-M-3300027963-21</strain>
    </source>
</reference>
<evidence type="ECO:0000259" key="1">
    <source>
        <dbReference type="Pfam" id="PF04690"/>
    </source>
</evidence>
<dbReference type="EMBL" id="MN740529">
    <property type="protein sequence ID" value="QHU31544.1"/>
    <property type="molecule type" value="Genomic_DNA"/>
</dbReference>
<dbReference type="Pfam" id="PF04690">
    <property type="entry name" value="YABBY"/>
    <property type="match status" value="1"/>
</dbReference>
<dbReference type="InterPro" id="IPR056775">
    <property type="entry name" value="YABBY_C"/>
</dbReference>
<feature type="domain" description="YABBY protein C-terminal" evidence="1">
    <location>
        <begin position="64"/>
        <end position="103"/>
    </location>
</feature>
<protein>
    <recommendedName>
        <fullName evidence="1">YABBY protein C-terminal domain-containing protein</fullName>
    </recommendedName>
</protein>
<evidence type="ECO:0000313" key="2">
    <source>
        <dbReference type="EMBL" id="QHU31544.1"/>
    </source>
</evidence>
<name>A0A6C0LPP8_9ZZZZ</name>
<sequence>MSATKNVSGKKIKEFFASAFEDDTEYTLDETKKQATTAFKDALKSGQGKKRVVKVDSDGVVIKKQPSKYNLYIKDEMTRLITEFPDKERKELMKQAAMNWNESKAAKEAKDTESATATA</sequence>
<proteinExistence type="predicted"/>
<dbReference type="SUPFAM" id="SSF47095">
    <property type="entry name" value="HMG-box"/>
    <property type="match status" value="1"/>
</dbReference>
<accession>A0A6C0LPP8</accession>
<dbReference type="Gene3D" id="1.10.30.10">
    <property type="entry name" value="High mobility group box domain"/>
    <property type="match status" value="1"/>
</dbReference>
<organism evidence="2">
    <name type="scientific">viral metagenome</name>
    <dbReference type="NCBI Taxonomy" id="1070528"/>
    <lineage>
        <taxon>unclassified sequences</taxon>
        <taxon>metagenomes</taxon>
        <taxon>organismal metagenomes</taxon>
    </lineage>
</organism>
<dbReference type="AlphaFoldDB" id="A0A6C0LPP8"/>
<dbReference type="InterPro" id="IPR036910">
    <property type="entry name" value="HMG_box_dom_sf"/>
</dbReference>